<dbReference type="InterPro" id="IPR033562">
    <property type="entry name" value="PLPL"/>
</dbReference>
<accession>A0AAV2TLS9</accession>
<dbReference type="GO" id="GO:0019433">
    <property type="term" value="P:triglyceride catabolic process"/>
    <property type="evidence" value="ECO:0007669"/>
    <property type="project" value="TreeGrafter"/>
</dbReference>
<feature type="domain" description="PNPLA" evidence="4">
    <location>
        <begin position="25"/>
        <end position="193"/>
    </location>
</feature>
<evidence type="ECO:0000313" key="5">
    <source>
        <dbReference type="EMBL" id="CAL5138215.1"/>
    </source>
</evidence>
<dbReference type="GO" id="GO:0005811">
    <property type="term" value="C:lipid droplet"/>
    <property type="evidence" value="ECO:0007669"/>
    <property type="project" value="TreeGrafter"/>
</dbReference>
<keyword evidence="2" id="KW-0442">Lipid degradation</keyword>
<organism evidence="5 6">
    <name type="scientific">Calicophoron daubneyi</name>
    <name type="common">Rumen fluke</name>
    <name type="synonym">Paramphistomum daubneyi</name>
    <dbReference type="NCBI Taxonomy" id="300641"/>
    <lineage>
        <taxon>Eukaryota</taxon>
        <taxon>Metazoa</taxon>
        <taxon>Spiralia</taxon>
        <taxon>Lophotrochozoa</taxon>
        <taxon>Platyhelminthes</taxon>
        <taxon>Trematoda</taxon>
        <taxon>Digenea</taxon>
        <taxon>Plagiorchiida</taxon>
        <taxon>Pronocephalata</taxon>
        <taxon>Paramphistomoidea</taxon>
        <taxon>Paramphistomidae</taxon>
        <taxon>Calicophoron</taxon>
    </lineage>
</organism>
<dbReference type="PANTHER" id="PTHR12406">
    <property type="entry name" value="CALCIUM-INDEPENDENT PHOSPHOLIPASE A2 IPLA2 -RELATED"/>
    <property type="match status" value="1"/>
</dbReference>
<feature type="region of interest" description="Disordered" evidence="3">
    <location>
        <begin position="637"/>
        <end position="656"/>
    </location>
</feature>
<feature type="short sequence motif" description="GXSXG" evidence="2">
    <location>
        <begin position="59"/>
        <end position="63"/>
    </location>
</feature>
<keyword evidence="2" id="KW-0378">Hydrolase</keyword>
<keyword evidence="1 2" id="KW-0443">Lipid metabolism</keyword>
<feature type="compositionally biased region" description="Basic and acidic residues" evidence="3">
    <location>
        <begin position="637"/>
        <end position="648"/>
    </location>
</feature>
<evidence type="ECO:0000256" key="2">
    <source>
        <dbReference type="PROSITE-ProRule" id="PRU01161"/>
    </source>
</evidence>
<feature type="short sequence motif" description="DGA/G" evidence="2">
    <location>
        <begin position="180"/>
        <end position="182"/>
    </location>
</feature>
<feature type="active site" description="Proton acceptor" evidence="2">
    <location>
        <position position="180"/>
    </location>
</feature>
<dbReference type="GO" id="GO:0004806">
    <property type="term" value="F:triacylglycerol lipase activity"/>
    <property type="evidence" value="ECO:0007669"/>
    <property type="project" value="TreeGrafter"/>
</dbReference>
<dbReference type="GO" id="GO:0016020">
    <property type="term" value="C:membrane"/>
    <property type="evidence" value="ECO:0007669"/>
    <property type="project" value="TreeGrafter"/>
</dbReference>
<dbReference type="Gene3D" id="3.40.1090.10">
    <property type="entry name" value="Cytosolic phospholipase A2 catalytic domain"/>
    <property type="match status" value="2"/>
</dbReference>
<evidence type="ECO:0000256" key="1">
    <source>
        <dbReference type="ARBA" id="ARBA00023098"/>
    </source>
</evidence>
<dbReference type="PROSITE" id="PS51257">
    <property type="entry name" value="PROKAR_LIPOPROTEIN"/>
    <property type="match status" value="1"/>
</dbReference>
<feature type="region of interest" description="Disordered" evidence="3">
    <location>
        <begin position="588"/>
        <end position="623"/>
    </location>
</feature>
<feature type="active site" description="Nucleophile" evidence="2">
    <location>
        <position position="61"/>
    </location>
</feature>
<evidence type="ECO:0000313" key="6">
    <source>
        <dbReference type="Proteomes" id="UP001497525"/>
    </source>
</evidence>
<dbReference type="PANTHER" id="PTHR12406:SF41">
    <property type="entry name" value="BRUMMER, ISOFORM B-RELATED"/>
    <property type="match status" value="1"/>
</dbReference>
<dbReference type="EMBL" id="CAXLJL010000489">
    <property type="protein sequence ID" value="CAL5138215.1"/>
    <property type="molecule type" value="Genomic_DNA"/>
</dbReference>
<dbReference type="GO" id="GO:0055088">
    <property type="term" value="P:lipid homeostasis"/>
    <property type="evidence" value="ECO:0007669"/>
    <property type="project" value="TreeGrafter"/>
</dbReference>
<sequence>MLNRPMNTVTEDRYYPGNMGPCHNLSFAGCGFLGLYHVGVCCCLRKFAPHLYKNKCISGCSAGAIAAVCLVCDVNIDECVQYTCELIDSCRQYFLGPFDPRFKVSDHLKEGLARILPSDAHVLCSGRLSISLTSYGSRQNVVVRQFKDRDELISAVLCSTHIPVFSGFMPLVFRGEPVIDGGFSNNLLCTDQMTITVSPFAGDADICPLDSTWNPGVTSYPQHIDDILGKVYILNNSVRLSLPNLRRLISVLWPLSREGLTDLACQGYQDAMRYLTVRGFIACRLHRLPMNFSKLTQWRRNSINESGQRLRRRPSAPCLGISSPSLPLPRGGGCKLTSPEAMRKVPSLSSFDMNTVANLIDSGMGINAARCAACQAELCRALNSRLPEFVCAIVRGDVKYKRPKTSYSLLNLCKRGWNLFQGGLREQASQLCHTFYFPVFIQLSMLIGLTKMSIGAWGRTNEHLLNLHETLTAIRDQMLSWKTNLCDDSMRRCSSSTCIVDTSHSQSRFEYSTSSSGHYYVNPSSSRRTLLEVPALNRGSLSDLICPVNHLELPSAEECGLELFGVPCHSGSLPMSSSSADLLLTRQSLPGRGSGASGSNANMFGSTGSNTDTVGRSCRSSSSGQFISDLSAVSSEGERERFTLDSHSKNNQPRETSVYRIHNNSVADASHSSLRS</sequence>
<protein>
    <recommendedName>
        <fullName evidence="4">PNPLA domain-containing protein</fullName>
    </recommendedName>
</protein>
<name>A0AAV2TLS9_CALDB</name>
<dbReference type="InterPro" id="IPR016035">
    <property type="entry name" value="Acyl_Trfase/lysoPLipase"/>
</dbReference>
<dbReference type="InterPro" id="IPR002641">
    <property type="entry name" value="PNPLA_dom"/>
</dbReference>
<feature type="short sequence motif" description="GXGXXG" evidence="2">
    <location>
        <begin position="29"/>
        <end position="34"/>
    </location>
</feature>
<dbReference type="Proteomes" id="UP001497525">
    <property type="component" value="Unassembled WGS sequence"/>
</dbReference>
<comment type="caution">
    <text evidence="5">The sequence shown here is derived from an EMBL/GenBank/DDBJ whole genome shotgun (WGS) entry which is preliminary data.</text>
</comment>
<feature type="compositionally biased region" description="Polar residues" evidence="3">
    <location>
        <begin position="603"/>
        <end position="623"/>
    </location>
</feature>
<proteinExistence type="predicted"/>
<dbReference type="GO" id="GO:0005737">
    <property type="term" value="C:cytoplasm"/>
    <property type="evidence" value="ECO:0007669"/>
    <property type="project" value="TreeGrafter"/>
</dbReference>
<gene>
    <name evidence="5" type="ORF">CDAUBV1_LOCUS12825</name>
</gene>
<dbReference type="AlphaFoldDB" id="A0AAV2TLS9"/>
<dbReference type="PROSITE" id="PS51635">
    <property type="entry name" value="PNPLA"/>
    <property type="match status" value="1"/>
</dbReference>
<reference evidence="5" key="1">
    <citation type="submission" date="2024-06" db="EMBL/GenBank/DDBJ databases">
        <authorList>
            <person name="Liu X."/>
            <person name="Lenzi L."/>
            <person name="Haldenby T S."/>
            <person name="Uol C."/>
        </authorList>
    </citation>
    <scope>NUCLEOTIDE SEQUENCE</scope>
</reference>
<dbReference type="SUPFAM" id="SSF52151">
    <property type="entry name" value="FabD/lysophospholipase-like"/>
    <property type="match status" value="1"/>
</dbReference>
<evidence type="ECO:0000256" key="3">
    <source>
        <dbReference type="SAM" id="MobiDB-lite"/>
    </source>
</evidence>
<dbReference type="Pfam" id="PF01734">
    <property type="entry name" value="Patatin"/>
    <property type="match status" value="1"/>
</dbReference>
<evidence type="ECO:0000259" key="4">
    <source>
        <dbReference type="PROSITE" id="PS51635"/>
    </source>
</evidence>